<dbReference type="EMBL" id="JAHHUM010000313">
    <property type="protein sequence ID" value="KAK5621184.1"/>
    <property type="molecule type" value="Genomic_DNA"/>
</dbReference>
<reference evidence="2 3" key="1">
    <citation type="submission" date="2021-06" db="EMBL/GenBank/DDBJ databases">
        <authorList>
            <person name="Palmer J.M."/>
        </authorList>
    </citation>
    <scope>NUCLEOTIDE SEQUENCE [LARGE SCALE GENOMIC DNA]</scope>
    <source>
        <strain evidence="2 3">MEX-2019</strain>
        <tissue evidence="2">Muscle</tissue>
    </source>
</reference>
<proteinExistence type="predicted"/>
<evidence type="ECO:0000256" key="1">
    <source>
        <dbReference type="SAM" id="MobiDB-lite"/>
    </source>
</evidence>
<gene>
    <name evidence="2" type="ORF">CRENBAI_012119</name>
</gene>
<keyword evidence="3" id="KW-1185">Reference proteome</keyword>
<dbReference type="AlphaFoldDB" id="A0AAV9SIP2"/>
<comment type="caution">
    <text evidence="2">The sequence shown here is derived from an EMBL/GenBank/DDBJ whole genome shotgun (WGS) entry which is preliminary data.</text>
</comment>
<organism evidence="2 3">
    <name type="scientific">Crenichthys baileyi</name>
    <name type="common">White River springfish</name>
    <dbReference type="NCBI Taxonomy" id="28760"/>
    <lineage>
        <taxon>Eukaryota</taxon>
        <taxon>Metazoa</taxon>
        <taxon>Chordata</taxon>
        <taxon>Craniata</taxon>
        <taxon>Vertebrata</taxon>
        <taxon>Euteleostomi</taxon>
        <taxon>Actinopterygii</taxon>
        <taxon>Neopterygii</taxon>
        <taxon>Teleostei</taxon>
        <taxon>Neoteleostei</taxon>
        <taxon>Acanthomorphata</taxon>
        <taxon>Ovalentaria</taxon>
        <taxon>Atherinomorphae</taxon>
        <taxon>Cyprinodontiformes</taxon>
        <taxon>Goodeidae</taxon>
        <taxon>Crenichthys</taxon>
    </lineage>
</organism>
<accession>A0AAV9SIP2</accession>
<evidence type="ECO:0000313" key="3">
    <source>
        <dbReference type="Proteomes" id="UP001311232"/>
    </source>
</evidence>
<evidence type="ECO:0000313" key="2">
    <source>
        <dbReference type="EMBL" id="KAK5621184.1"/>
    </source>
</evidence>
<sequence length="60" mass="6931">MQSQAGAFPRSASLTGSASWRRNMRMIQRDRARFGFHGALRDHNEMPGEKRRRPVAQDDM</sequence>
<protein>
    <submittedName>
        <fullName evidence="2">Uncharacterized protein</fullName>
    </submittedName>
</protein>
<feature type="compositionally biased region" description="Basic and acidic residues" evidence="1">
    <location>
        <begin position="38"/>
        <end position="49"/>
    </location>
</feature>
<name>A0AAV9SIP2_9TELE</name>
<dbReference type="Proteomes" id="UP001311232">
    <property type="component" value="Unassembled WGS sequence"/>
</dbReference>
<feature type="region of interest" description="Disordered" evidence="1">
    <location>
        <begin position="38"/>
        <end position="60"/>
    </location>
</feature>